<dbReference type="GO" id="GO:0110078">
    <property type="term" value="C:TTT Hsp90 cochaperone complex"/>
    <property type="evidence" value="ECO:0007669"/>
    <property type="project" value="InterPro"/>
</dbReference>
<sequence length="517" mass="58251">MDLSGILDNVRISAEHMQSEDNCAPSVYHDCPLARVLHHIQDMLKSNASEQGVYILGSTEQFFLNADVSWLFPDIPDTELRSLYIDFVKYLTCYAALPLCDADSGTLPPSVYKDIPGRASEVSAVMQALLLRLGDTEAHLSHITRSRSLTHALASCMSVFAVTHLQDQPWTSEASKKDALSLLVSISQAAGHESFLGLLCGKTVDDHTGVVQSVLDILKPELTKENWKRNQATKHVFSWILVQVKRPYLGSYLESVFPPSLLFSDDYLMENKILGVHCLHHIIHNVPAADLRQFNRANVLYHALFNHLYTSEAPLLEVVLPCLLDLLSVLEKSPAEMSCPRKRNRYDKVLSHILVYMEMEDKIAVRRLYASILLPFIERMGIVIARHLKRLESVIVGYLEISDSPEEKTRLSILAVLEKTIQVAWPRIECRMPVLGRSLLRLLCDVTRETQSPDVRRDLLAKTTRCLQMLDHCSHGNLKVILNEVDDTCANETVLECIRKVTDPPPCDWIPDTVAPC</sequence>
<evidence type="ECO:0000313" key="2">
    <source>
        <dbReference type="Proteomes" id="UP000515152"/>
    </source>
</evidence>
<comment type="similarity">
    <text evidence="1">Belongs to the TTI2 family.</text>
</comment>
<dbReference type="GeneID" id="105907583"/>
<evidence type="ECO:0000313" key="3">
    <source>
        <dbReference type="RefSeq" id="XP_012691401.1"/>
    </source>
</evidence>
<dbReference type="GO" id="GO:0005634">
    <property type="term" value="C:nucleus"/>
    <property type="evidence" value="ECO:0007669"/>
    <property type="project" value="TreeGrafter"/>
</dbReference>
<dbReference type="PANTHER" id="PTHR32226">
    <property type="entry name" value="TELO2-INTERACTING PROTEIN 2"/>
    <property type="match status" value="1"/>
</dbReference>
<proteinExistence type="inferred from homology"/>
<dbReference type="OrthoDB" id="6417021at2759"/>
<name>A0A6P3W740_CLUHA</name>
<accession>A0A6P3W740</accession>
<dbReference type="KEGG" id="char:105907583"/>
<dbReference type="AlphaFoldDB" id="A0A6P3W740"/>
<organism evidence="2 3">
    <name type="scientific">Clupea harengus</name>
    <name type="common">Atlantic herring</name>
    <dbReference type="NCBI Taxonomy" id="7950"/>
    <lineage>
        <taxon>Eukaryota</taxon>
        <taxon>Metazoa</taxon>
        <taxon>Chordata</taxon>
        <taxon>Craniata</taxon>
        <taxon>Vertebrata</taxon>
        <taxon>Euteleostomi</taxon>
        <taxon>Actinopterygii</taxon>
        <taxon>Neopterygii</taxon>
        <taxon>Teleostei</taxon>
        <taxon>Clupei</taxon>
        <taxon>Clupeiformes</taxon>
        <taxon>Clupeoidei</taxon>
        <taxon>Clupeidae</taxon>
        <taxon>Clupea</taxon>
    </lineage>
</organism>
<gene>
    <name evidence="3" type="primary">tti2</name>
</gene>
<protein>
    <submittedName>
        <fullName evidence="3">TELO2-interacting protein 2</fullName>
    </submittedName>
</protein>
<dbReference type="Proteomes" id="UP000515152">
    <property type="component" value="Chromosome 7"/>
</dbReference>
<dbReference type="InterPro" id="IPR018870">
    <property type="entry name" value="Tti2"/>
</dbReference>
<dbReference type="Pfam" id="PF10521">
    <property type="entry name" value="Tti2"/>
    <property type="match status" value="1"/>
</dbReference>
<dbReference type="CTD" id="80185"/>
<dbReference type="RefSeq" id="XP_012691401.1">
    <property type="nucleotide sequence ID" value="XM_012835947.3"/>
</dbReference>
<reference evidence="3" key="1">
    <citation type="submission" date="2025-08" db="UniProtKB">
        <authorList>
            <consortium name="RefSeq"/>
        </authorList>
    </citation>
    <scope>IDENTIFICATION</scope>
</reference>
<keyword evidence="2" id="KW-1185">Reference proteome</keyword>
<dbReference type="SUPFAM" id="SSF48371">
    <property type="entry name" value="ARM repeat"/>
    <property type="match status" value="1"/>
</dbReference>
<dbReference type="PANTHER" id="PTHR32226:SF2">
    <property type="entry name" value="TELO2-INTERACTING PROTEIN 2"/>
    <property type="match status" value="1"/>
</dbReference>
<dbReference type="InterPro" id="IPR016024">
    <property type="entry name" value="ARM-type_fold"/>
</dbReference>
<evidence type="ECO:0000256" key="1">
    <source>
        <dbReference type="ARBA" id="ARBA00034736"/>
    </source>
</evidence>
<dbReference type="GO" id="GO:0005829">
    <property type="term" value="C:cytosol"/>
    <property type="evidence" value="ECO:0007669"/>
    <property type="project" value="TreeGrafter"/>
</dbReference>